<dbReference type="Pfam" id="PF00440">
    <property type="entry name" value="TetR_N"/>
    <property type="match status" value="1"/>
</dbReference>
<feature type="domain" description="HTH tetR-type" evidence="5">
    <location>
        <begin position="102"/>
        <end position="162"/>
    </location>
</feature>
<dbReference type="Proteomes" id="UP000282002">
    <property type="component" value="Chromosome"/>
</dbReference>
<dbReference type="OrthoDB" id="9816431at2"/>
<evidence type="ECO:0000256" key="3">
    <source>
        <dbReference type="ARBA" id="ARBA00023163"/>
    </source>
</evidence>
<dbReference type="PANTHER" id="PTHR30055:SF234">
    <property type="entry name" value="HTH-TYPE TRANSCRIPTIONAL REGULATOR BETI"/>
    <property type="match status" value="1"/>
</dbReference>
<dbReference type="InterPro" id="IPR009057">
    <property type="entry name" value="Homeodomain-like_sf"/>
</dbReference>
<evidence type="ECO:0000259" key="5">
    <source>
        <dbReference type="PROSITE" id="PS50977"/>
    </source>
</evidence>
<dbReference type="FunFam" id="1.10.10.60:FF:000141">
    <property type="entry name" value="TetR family transcriptional regulator"/>
    <property type="match status" value="1"/>
</dbReference>
<evidence type="ECO:0000256" key="1">
    <source>
        <dbReference type="ARBA" id="ARBA00023015"/>
    </source>
</evidence>
<dbReference type="Pfam" id="PF21351">
    <property type="entry name" value="TetR_C_41"/>
    <property type="match status" value="1"/>
</dbReference>
<dbReference type="PROSITE" id="PS01081">
    <property type="entry name" value="HTH_TETR_1"/>
    <property type="match status" value="1"/>
</dbReference>
<dbReference type="PANTHER" id="PTHR30055">
    <property type="entry name" value="HTH-TYPE TRANSCRIPTIONAL REGULATOR RUTR"/>
    <property type="match status" value="1"/>
</dbReference>
<protein>
    <submittedName>
        <fullName evidence="6">TetR/AcrR family transcriptional regulator</fullName>
    </submittedName>
</protein>
<organism evidence="6 7">
    <name type="scientific">Tabrizicola piscis</name>
    <dbReference type="NCBI Taxonomy" id="2494374"/>
    <lineage>
        <taxon>Bacteria</taxon>
        <taxon>Pseudomonadati</taxon>
        <taxon>Pseudomonadota</taxon>
        <taxon>Alphaproteobacteria</taxon>
        <taxon>Rhodobacterales</taxon>
        <taxon>Paracoccaceae</taxon>
        <taxon>Tabrizicola</taxon>
    </lineage>
</organism>
<dbReference type="Gene3D" id="1.10.357.10">
    <property type="entry name" value="Tetracycline Repressor, domain 2"/>
    <property type="match status" value="1"/>
</dbReference>
<dbReference type="InterPro" id="IPR001647">
    <property type="entry name" value="HTH_TetR"/>
</dbReference>
<gene>
    <name evidence="6" type="ORF">EI545_02235</name>
</gene>
<reference evidence="6 7" key="1">
    <citation type="submission" date="2018-12" db="EMBL/GenBank/DDBJ databases">
        <title>Complete genome sequencing of Tabrizicola sp. K13M18.</title>
        <authorList>
            <person name="Bae J.-W."/>
        </authorList>
    </citation>
    <scope>NUCLEOTIDE SEQUENCE [LARGE SCALE GENOMIC DNA]</scope>
    <source>
        <strain evidence="6 7">K13M18</strain>
    </source>
</reference>
<dbReference type="GO" id="GO:0003700">
    <property type="term" value="F:DNA-binding transcription factor activity"/>
    <property type="evidence" value="ECO:0007669"/>
    <property type="project" value="TreeGrafter"/>
</dbReference>
<keyword evidence="7" id="KW-1185">Reference proteome</keyword>
<evidence type="ECO:0000313" key="6">
    <source>
        <dbReference type="EMBL" id="AZL57764.1"/>
    </source>
</evidence>
<dbReference type="PROSITE" id="PS50977">
    <property type="entry name" value="HTH_TETR_2"/>
    <property type="match status" value="1"/>
</dbReference>
<dbReference type="InterPro" id="IPR049484">
    <property type="entry name" value="Rv0078-like_C"/>
</dbReference>
<dbReference type="KEGG" id="taw:EI545_02235"/>
<keyword evidence="2 4" id="KW-0238">DNA-binding</keyword>
<dbReference type="InterPro" id="IPR050109">
    <property type="entry name" value="HTH-type_TetR-like_transc_reg"/>
</dbReference>
<dbReference type="GO" id="GO:0000976">
    <property type="term" value="F:transcription cis-regulatory region binding"/>
    <property type="evidence" value="ECO:0007669"/>
    <property type="project" value="TreeGrafter"/>
</dbReference>
<dbReference type="InterPro" id="IPR023772">
    <property type="entry name" value="DNA-bd_HTH_TetR-type_CS"/>
</dbReference>
<dbReference type="PRINTS" id="PR00455">
    <property type="entry name" value="HTHTETR"/>
</dbReference>
<sequence>MARATPFGYSPACAPRALKSNASAVFLSIRFLPIIDRQETDCRSVCQSSKHAARLRRSNGCVNSSRGPTTLTAGWRRTMQVPPCNYSDPQGLNMSRQAERSVATIGSIISAARSLFERQGFDAVSIDDIAVEAGVAKGGIYHHFKSKQDIFESVLNDVQSKLADMIMKKIANNTGKRTPITISQNILAYLEMTTQSSLRNLVLVDGPTVLGWQRWREIDDRHFMAFIQSGILAIVPEEMPQDYVNSATQLIAGAVMEAALSCGVSNDPIATARMHSKVIEQMLIGISIRPPIEDARESAH</sequence>
<proteinExistence type="predicted"/>
<feature type="DNA-binding region" description="H-T-H motif" evidence="4">
    <location>
        <begin position="125"/>
        <end position="144"/>
    </location>
</feature>
<evidence type="ECO:0000313" key="7">
    <source>
        <dbReference type="Proteomes" id="UP000282002"/>
    </source>
</evidence>
<keyword evidence="1" id="KW-0805">Transcription regulation</keyword>
<evidence type="ECO:0000256" key="2">
    <source>
        <dbReference type="ARBA" id="ARBA00023125"/>
    </source>
</evidence>
<accession>A0A3S8U2C5</accession>
<dbReference type="SUPFAM" id="SSF46689">
    <property type="entry name" value="Homeodomain-like"/>
    <property type="match status" value="1"/>
</dbReference>
<name>A0A3S8U2C5_9RHOB</name>
<dbReference type="AlphaFoldDB" id="A0A3S8U2C5"/>
<dbReference type="EMBL" id="CP034328">
    <property type="protein sequence ID" value="AZL57764.1"/>
    <property type="molecule type" value="Genomic_DNA"/>
</dbReference>
<keyword evidence="3" id="KW-0804">Transcription</keyword>
<evidence type="ECO:0000256" key="4">
    <source>
        <dbReference type="PROSITE-ProRule" id="PRU00335"/>
    </source>
</evidence>